<organism evidence="9 10">
    <name type="scientific">Sistotremastrum niveocremeum HHB9708</name>
    <dbReference type="NCBI Taxonomy" id="1314777"/>
    <lineage>
        <taxon>Eukaryota</taxon>
        <taxon>Fungi</taxon>
        <taxon>Dikarya</taxon>
        <taxon>Basidiomycota</taxon>
        <taxon>Agaricomycotina</taxon>
        <taxon>Agaricomycetes</taxon>
        <taxon>Sistotremastrales</taxon>
        <taxon>Sistotremastraceae</taxon>
        <taxon>Sertulicium</taxon>
        <taxon>Sertulicium niveocremeum</taxon>
    </lineage>
</organism>
<dbReference type="Pfam" id="PF07690">
    <property type="entry name" value="MFS_1"/>
    <property type="match status" value="1"/>
</dbReference>
<dbReference type="FunFam" id="1.20.1250.20:FF:000172">
    <property type="entry name" value="MFS multidrug resistance transporter"/>
    <property type="match status" value="1"/>
</dbReference>
<dbReference type="FunFam" id="1.20.1720.10:FF:000009">
    <property type="entry name" value="MFS multidrug transporter"/>
    <property type="match status" value="1"/>
</dbReference>
<dbReference type="SUPFAM" id="SSF103473">
    <property type="entry name" value="MFS general substrate transporter"/>
    <property type="match status" value="1"/>
</dbReference>
<dbReference type="PANTHER" id="PTHR23502">
    <property type="entry name" value="MAJOR FACILITATOR SUPERFAMILY"/>
    <property type="match status" value="1"/>
</dbReference>
<evidence type="ECO:0000256" key="3">
    <source>
        <dbReference type="ARBA" id="ARBA00022692"/>
    </source>
</evidence>
<proteinExistence type="predicted"/>
<dbReference type="OrthoDB" id="440553at2759"/>
<keyword evidence="4 7" id="KW-1133">Transmembrane helix</keyword>
<keyword evidence="10" id="KW-1185">Reference proteome</keyword>
<dbReference type="STRING" id="1314777.A0A164YUQ5"/>
<keyword evidence="2" id="KW-0813">Transport</keyword>
<dbReference type="Gene3D" id="1.20.1250.20">
    <property type="entry name" value="MFS general substrate transporter like domains"/>
    <property type="match status" value="1"/>
</dbReference>
<evidence type="ECO:0000256" key="5">
    <source>
        <dbReference type="ARBA" id="ARBA00023136"/>
    </source>
</evidence>
<reference evidence="9 10" key="1">
    <citation type="journal article" date="2016" name="Mol. Biol. Evol.">
        <title>Comparative Genomics of Early-Diverging Mushroom-Forming Fungi Provides Insights into the Origins of Lignocellulose Decay Capabilities.</title>
        <authorList>
            <person name="Nagy L.G."/>
            <person name="Riley R."/>
            <person name="Tritt A."/>
            <person name="Adam C."/>
            <person name="Daum C."/>
            <person name="Floudas D."/>
            <person name="Sun H."/>
            <person name="Yadav J.S."/>
            <person name="Pangilinan J."/>
            <person name="Larsson K.H."/>
            <person name="Matsuura K."/>
            <person name="Barry K."/>
            <person name="Labutti K."/>
            <person name="Kuo R."/>
            <person name="Ohm R.A."/>
            <person name="Bhattacharya S.S."/>
            <person name="Shirouzu T."/>
            <person name="Yoshinaga Y."/>
            <person name="Martin F.M."/>
            <person name="Grigoriev I.V."/>
            <person name="Hibbett D.S."/>
        </authorList>
    </citation>
    <scope>NUCLEOTIDE SEQUENCE [LARGE SCALE GENOMIC DNA]</scope>
    <source>
        <strain evidence="9 10">HHB9708</strain>
    </source>
</reference>
<dbReference type="Proteomes" id="UP000076722">
    <property type="component" value="Unassembled WGS sequence"/>
</dbReference>
<keyword evidence="6" id="KW-0325">Glycoprotein</keyword>
<dbReference type="InterPro" id="IPR036259">
    <property type="entry name" value="MFS_trans_sf"/>
</dbReference>
<feature type="domain" description="Major facilitator superfamily (MFS) profile" evidence="8">
    <location>
        <begin position="52"/>
        <end position="507"/>
    </location>
</feature>
<dbReference type="CDD" id="cd17323">
    <property type="entry name" value="MFS_Tpo1_MDR_like"/>
    <property type="match status" value="1"/>
</dbReference>
<dbReference type="GO" id="GO:0140115">
    <property type="term" value="P:export across plasma membrane"/>
    <property type="evidence" value="ECO:0007669"/>
    <property type="project" value="UniProtKB-ARBA"/>
</dbReference>
<protein>
    <submittedName>
        <fullName evidence="9">MFS general substrate transporter</fullName>
    </submittedName>
</protein>
<feature type="transmembrane region" description="Helical" evidence="7">
    <location>
        <begin position="209"/>
        <end position="229"/>
    </location>
</feature>
<evidence type="ECO:0000256" key="6">
    <source>
        <dbReference type="ARBA" id="ARBA00023180"/>
    </source>
</evidence>
<evidence type="ECO:0000256" key="1">
    <source>
        <dbReference type="ARBA" id="ARBA00004141"/>
    </source>
</evidence>
<feature type="transmembrane region" description="Helical" evidence="7">
    <location>
        <begin position="393"/>
        <end position="411"/>
    </location>
</feature>
<feature type="transmembrane region" description="Helical" evidence="7">
    <location>
        <begin position="314"/>
        <end position="337"/>
    </location>
</feature>
<dbReference type="GO" id="GO:0015137">
    <property type="term" value="F:citrate transmembrane transporter activity"/>
    <property type="evidence" value="ECO:0007669"/>
    <property type="project" value="UniProtKB-ARBA"/>
</dbReference>
<dbReference type="EMBL" id="KV419397">
    <property type="protein sequence ID" value="KZS97254.1"/>
    <property type="molecule type" value="Genomic_DNA"/>
</dbReference>
<evidence type="ECO:0000259" key="8">
    <source>
        <dbReference type="PROSITE" id="PS50850"/>
    </source>
</evidence>
<sequence length="536" mass="58926">MSKVDKNVDAGHSVVNREVVELDKSEKPLKASNDAEKAERYSVYSKREKWFLVSLASLSALLSPLTANIYFPALPVLSTQFHKSLELINLTVTSYMVFQGIAPAFWAPIADRYYGRRLVFIMCLSTLSLSCVGLALTPTNAYWLLLLLRCFQAAGSASTVAISAGLIVDIAEPAERGGFLGVYSLGPMAGPAFGPIIGGALSGSLGWRAIFWFMCIFAGCVLVVIILVLPETLRSLVGDGSIPPPRFLRPVIRFGNYTTGNNSQRPPKKPWANPARLFVNPDVVLILLPNAVVCAVYYGVSTTISILFQQKYPFLTQTDIGLCYIAIGGGCIPGSYVNGKLLDRHYKAAEREYKAKKAESASGNPEESEKPRSPFEQKMDVNFPLERARLQMIPYNLAVFVACTVGYGWSLEAGVHISVPLILSFFIGWSFIAIMNISQTFIMDLFPTQGSSITASNNLIRCTSGAALVAVEQLIIDAINPGWTFVIFGGLCVVLYPMMHYEMINGHKFRERRMKRLAEKARKEAETEAEKAKQNP</sequence>
<feature type="transmembrane region" description="Helical" evidence="7">
    <location>
        <begin position="482"/>
        <end position="504"/>
    </location>
</feature>
<gene>
    <name evidence="9" type="ORF">SISNIDRAFT_450048</name>
</gene>
<dbReference type="PROSITE" id="PS50850">
    <property type="entry name" value="MFS"/>
    <property type="match status" value="1"/>
</dbReference>
<feature type="transmembrane region" description="Helical" evidence="7">
    <location>
        <begin position="283"/>
        <end position="308"/>
    </location>
</feature>
<evidence type="ECO:0000313" key="10">
    <source>
        <dbReference type="Proteomes" id="UP000076722"/>
    </source>
</evidence>
<evidence type="ECO:0000256" key="7">
    <source>
        <dbReference type="SAM" id="Phobius"/>
    </source>
</evidence>
<feature type="transmembrane region" description="Helical" evidence="7">
    <location>
        <begin position="417"/>
        <end position="437"/>
    </location>
</feature>
<evidence type="ECO:0000256" key="2">
    <source>
        <dbReference type="ARBA" id="ARBA00022448"/>
    </source>
</evidence>
<evidence type="ECO:0000256" key="4">
    <source>
        <dbReference type="ARBA" id="ARBA00022989"/>
    </source>
</evidence>
<dbReference type="InterPro" id="IPR011701">
    <property type="entry name" value="MFS"/>
</dbReference>
<feature type="transmembrane region" description="Helical" evidence="7">
    <location>
        <begin position="87"/>
        <end position="106"/>
    </location>
</feature>
<keyword evidence="3 7" id="KW-0812">Transmembrane</keyword>
<feature type="transmembrane region" description="Helical" evidence="7">
    <location>
        <begin position="118"/>
        <end position="136"/>
    </location>
</feature>
<feature type="transmembrane region" description="Helical" evidence="7">
    <location>
        <begin position="180"/>
        <end position="203"/>
    </location>
</feature>
<name>A0A164YUQ5_9AGAM</name>
<keyword evidence="5 7" id="KW-0472">Membrane</keyword>
<comment type="subcellular location">
    <subcellularLocation>
        <location evidence="1">Membrane</location>
        <topology evidence="1">Multi-pass membrane protein</topology>
    </subcellularLocation>
</comment>
<dbReference type="InterPro" id="IPR020846">
    <property type="entry name" value="MFS_dom"/>
</dbReference>
<evidence type="ECO:0000313" key="9">
    <source>
        <dbReference type="EMBL" id="KZS97254.1"/>
    </source>
</evidence>
<dbReference type="AlphaFoldDB" id="A0A164YUQ5"/>
<accession>A0A164YUQ5</accession>
<dbReference type="GO" id="GO:0005886">
    <property type="term" value="C:plasma membrane"/>
    <property type="evidence" value="ECO:0007669"/>
    <property type="project" value="TreeGrafter"/>
</dbReference>
<dbReference type="PANTHER" id="PTHR23502:SF51">
    <property type="entry name" value="QUINIDINE RESISTANCE PROTEIN 1-RELATED"/>
    <property type="match status" value="1"/>
</dbReference>
<feature type="transmembrane region" description="Helical" evidence="7">
    <location>
        <begin position="50"/>
        <end position="71"/>
    </location>
</feature>